<reference evidence="2 3" key="1">
    <citation type="submission" date="2019-06" db="EMBL/GenBank/DDBJ databases">
        <title>Sequencing the genomes of 1000 actinobacteria strains.</title>
        <authorList>
            <person name="Klenk H.-P."/>
        </authorList>
    </citation>
    <scope>NUCLEOTIDE SEQUENCE [LARGE SCALE GENOMIC DNA]</scope>
    <source>
        <strain evidence="2 3">DSM 45301</strain>
    </source>
</reference>
<dbReference type="Proteomes" id="UP000315677">
    <property type="component" value="Unassembled WGS sequence"/>
</dbReference>
<gene>
    <name evidence="2" type="ORF">FB558_8611</name>
</gene>
<accession>A0A543CXE2</accession>
<dbReference type="AlphaFoldDB" id="A0A543CXE2"/>
<evidence type="ECO:0000256" key="1">
    <source>
        <dbReference type="SAM" id="MobiDB-lite"/>
    </source>
</evidence>
<evidence type="ECO:0000313" key="3">
    <source>
        <dbReference type="Proteomes" id="UP000315677"/>
    </source>
</evidence>
<feature type="region of interest" description="Disordered" evidence="1">
    <location>
        <begin position="95"/>
        <end position="115"/>
    </location>
</feature>
<name>A0A543CXE2_9PSEU</name>
<protein>
    <submittedName>
        <fullName evidence="2">Uncharacterized protein</fullName>
    </submittedName>
</protein>
<dbReference type="EMBL" id="VFPA01000009">
    <property type="protein sequence ID" value="TQM01709.1"/>
    <property type="molecule type" value="Genomic_DNA"/>
</dbReference>
<keyword evidence="3" id="KW-1185">Reference proteome</keyword>
<dbReference type="RefSeq" id="WP_142065375.1">
    <property type="nucleotide sequence ID" value="NZ_VFPA01000009.1"/>
</dbReference>
<sequence length="135" mass="14681">MCRYTAELVTMLDPGWVTVLGLVDGDTHAWNERRGDGSFCDLTGDQFARPAVQLRVGRPLGYVEHRWTGSSPAVFRSRATEWLRKIGPVEAYSISSDTPEPVRCQPPPSSAGIPVEAPTWRIGTAAATGRPDGQS</sequence>
<proteinExistence type="predicted"/>
<comment type="caution">
    <text evidence="2">The sequence shown here is derived from an EMBL/GenBank/DDBJ whole genome shotgun (WGS) entry which is preliminary data.</text>
</comment>
<evidence type="ECO:0000313" key="2">
    <source>
        <dbReference type="EMBL" id="TQM01709.1"/>
    </source>
</evidence>
<organism evidence="2 3">
    <name type="scientific">Pseudonocardia kunmingensis</name>
    <dbReference type="NCBI Taxonomy" id="630975"/>
    <lineage>
        <taxon>Bacteria</taxon>
        <taxon>Bacillati</taxon>
        <taxon>Actinomycetota</taxon>
        <taxon>Actinomycetes</taxon>
        <taxon>Pseudonocardiales</taxon>
        <taxon>Pseudonocardiaceae</taxon>
        <taxon>Pseudonocardia</taxon>
    </lineage>
</organism>